<sequence>MFNSFVKNFDEILQSLPNQKETKLSDPELVNLALAKNVSDHTRLLCVFETSSKAESCFNEFKKYQSASLLPNVDLLLYPEFNSDQVEYDIDLERSRTLNQLLQNRGEPQVLICSVASLLCAVTPPGLLNSQSLILKLADEQYAPEKLCEIFTEMGFDNEAQVSLPGEFSLRGGILDVFSPDQKFPVRIDFFDDEIDSLRLFDVDSQKSIADAKSYQVSPVEKCGLEPRGILEYIKGFKLCVVEEESIDRHLERYQEKVQLSLWDEIKNSIELVSDIDIQADYNIKDFPVAALAPVYRSTLPEVERSIHQAHQKFLIDRVKSWINKSWSVHVFCGSEAGVERLNEVLELGNKKNLLLYPVSLHYGFIVPELKYAVLSEQELFGRPIEETKDVSYSSQLQKNLEYEPELNEGDFAVHANYGICRYLGIKVKNSQEFLLLEFADDRKLYLPLDSSHLLMRYIGGKKSVPKLARLGTGFWQKSLDKAENSARDYAAELLRLQAAREHSEGISFPKDNHWQSLFEESFPYEETPDQLSAIEEVKKDMERAKPMDRLLCGDVGFGKTEVAMRAAFKAVMSSHQVAIVVPTTVLAQQHFHSFSQRMSDFPIKIATLSRFISKKDQKQVLKEMAEGEVDIVVGTHRLLQKDINFQKLGLLVVDEEQRFGVESKEALKRMRVNVDILSMSATPIPRTLYLSMTGLRDFSTILTAPHNRKPVRTIVTKENDEIIEVAIRRELERGGQVYYLHNRVKTIENVALKLKRQFPEANILIGHGQMDEEELEMVMNEFTDGDGQILVCTTIIESGMDIRNANTMVIDRADRFGLSSLYQLRGRVGRDHRQAYCYLLMPRDEAIMDNAKERLSALRKHTHPGAGFKLAMRDLEIRGAGNMLGSQQSGHIAAVGFELYCQLLKKSVEDLKGSIHQDTSTSFSADFIHYGFQSIDNKIPVALTPQYIESDDVRLEMYKRFSTAVKYNEIISLEDELKDRFGNFTSEVKAYVVIHKIKSLCNLLEFHSCEIKESSLYLEGNDGLYCEARKIPKLKQKGYAALDEVEQGLRNIAKRFKVKLV</sequence>
<gene>
    <name evidence="13" type="primary">mfd</name>
    <name evidence="16" type="ORF">LNTAR_18103</name>
</gene>
<dbReference type="InterPro" id="IPR036101">
    <property type="entry name" value="CarD-like/TRCF_RID_sf"/>
</dbReference>
<evidence type="ECO:0000256" key="10">
    <source>
        <dbReference type="ARBA" id="ARBA00061104"/>
    </source>
</evidence>
<dbReference type="InterPro" id="IPR005118">
    <property type="entry name" value="TRCF_C"/>
</dbReference>
<keyword evidence="5 13" id="KW-0378">Hydrolase</keyword>
<dbReference type="InterPro" id="IPR004576">
    <property type="entry name" value="Mfd"/>
</dbReference>
<comment type="function">
    <text evidence="13">Couples transcription and DNA repair by recognizing RNA polymerase (RNAP) stalled at DNA lesions. Mediates ATP-dependent release of RNAP and its truncated transcript from the DNA, and recruitment of nucleotide excision repair machinery to the damaged site.</text>
</comment>
<dbReference type="InterPro" id="IPR014001">
    <property type="entry name" value="Helicase_ATP-bd"/>
</dbReference>
<dbReference type="Gene3D" id="3.90.1150.50">
    <property type="entry name" value="Transcription-repair-coupling factor, D7 domain"/>
    <property type="match status" value="1"/>
</dbReference>
<dbReference type="Pfam" id="PF02559">
    <property type="entry name" value="CarD_TRCF_RID"/>
    <property type="match status" value="1"/>
</dbReference>
<evidence type="ECO:0000256" key="12">
    <source>
        <dbReference type="ARBA" id="ARBA00070128"/>
    </source>
</evidence>
<dbReference type="Gene3D" id="3.30.2060.10">
    <property type="entry name" value="Penicillin-binding protein 1b domain"/>
    <property type="match status" value="1"/>
</dbReference>
<keyword evidence="7 13" id="KW-0067">ATP-binding</keyword>
<dbReference type="GO" id="GO:0000716">
    <property type="term" value="P:transcription-coupled nucleotide-excision repair, DNA damage recognition"/>
    <property type="evidence" value="ECO:0007669"/>
    <property type="project" value="UniProtKB-UniRule"/>
</dbReference>
<dbReference type="GO" id="GO:0005524">
    <property type="term" value="F:ATP binding"/>
    <property type="evidence" value="ECO:0007669"/>
    <property type="project" value="UniProtKB-UniRule"/>
</dbReference>
<dbReference type="SMART" id="SM01058">
    <property type="entry name" value="CarD_TRCF"/>
    <property type="match status" value="1"/>
</dbReference>
<keyword evidence="17" id="KW-1185">Reference proteome</keyword>
<evidence type="ECO:0000259" key="14">
    <source>
        <dbReference type="PROSITE" id="PS51192"/>
    </source>
</evidence>
<reference evidence="16 17" key="1">
    <citation type="journal article" date="2010" name="J. Bacteriol.">
        <title>Genome sequence of Lentisphaera araneosa HTCC2155T, the type species of the order Lentisphaerales in the phylum Lentisphaerae.</title>
        <authorList>
            <person name="Thrash J.C."/>
            <person name="Cho J.C."/>
            <person name="Vergin K.L."/>
            <person name="Morris R.M."/>
            <person name="Giovannoni S.J."/>
        </authorList>
    </citation>
    <scope>NUCLEOTIDE SEQUENCE [LARGE SCALE GENOMIC DNA]</scope>
    <source>
        <strain evidence="16 17">HTCC2155</strain>
    </source>
</reference>
<evidence type="ECO:0000256" key="7">
    <source>
        <dbReference type="ARBA" id="ARBA00022840"/>
    </source>
</evidence>
<dbReference type="InterPro" id="IPR001650">
    <property type="entry name" value="Helicase_C-like"/>
</dbReference>
<keyword evidence="2 13" id="KW-0963">Cytoplasm</keyword>
<dbReference type="GO" id="GO:0003678">
    <property type="term" value="F:DNA helicase activity"/>
    <property type="evidence" value="ECO:0007669"/>
    <property type="project" value="TreeGrafter"/>
</dbReference>
<comment type="subcellular location">
    <subcellularLocation>
        <location evidence="1 13">Cytoplasm</location>
    </subcellularLocation>
</comment>
<dbReference type="Pfam" id="PF03461">
    <property type="entry name" value="TRCF"/>
    <property type="match status" value="1"/>
</dbReference>
<dbReference type="Gene3D" id="2.40.10.170">
    <property type="match status" value="1"/>
</dbReference>
<proteinExistence type="inferred from homology"/>
<dbReference type="GO" id="GO:0016787">
    <property type="term" value="F:hydrolase activity"/>
    <property type="evidence" value="ECO:0007669"/>
    <property type="project" value="UniProtKB-KW"/>
</dbReference>
<dbReference type="PANTHER" id="PTHR47964:SF1">
    <property type="entry name" value="ATP-DEPENDENT DNA HELICASE HOMOLOG RECG, CHLOROPLASTIC"/>
    <property type="match status" value="1"/>
</dbReference>
<dbReference type="PANTHER" id="PTHR47964">
    <property type="entry name" value="ATP-DEPENDENT DNA HELICASE HOMOLOG RECG, CHLOROPLASTIC"/>
    <property type="match status" value="1"/>
</dbReference>
<evidence type="ECO:0000256" key="11">
    <source>
        <dbReference type="ARBA" id="ARBA00061399"/>
    </source>
</evidence>
<dbReference type="FunFam" id="3.40.50.300:FF:000546">
    <property type="entry name" value="Transcription-repair-coupling factor"/>
    <property type="match status" value="1"/>
</dbReference>
<comment type="caution">
    <text evidence="16">The sequence shown here is derived from an EMBL/GenBank/DDBJ whole genome shotgun (WGS) entry which is preliminary data.</text>
</comment>
<dbReference type="SUPFAM" id="SSF141259">
    <property type="entry name" value="CarD-like"/>
    <property type="match status" value="1"/>
</dbReference>
<feature type="domain" description="Helicase C-terminal" evidence="15">
    <location>
        <begin position="711"/>
        <end position="877"/>
    </location>
</feature>
<dbReference type="EC" id="3.6.4.-" evidence="13"/>
<evidence type="ECO:0000256" key="6">
    <source>
        <dbReference type="ARBA" id="ARBA00022806"/>
    </source>
</evidence>
<dbReference type="InterPro" id="IPR027417">
    <property type="entry name" value="P-loop_NTPase"/>
</dbReference>
<evidence type="ECO:0000256" key="13">
    <source>
        <dbReference type="HAMAP-Rule" id="MF_00969"/>
    </source>
</evidence>
<dbReference type="InterPro" id="IPR011545">
    <property type="entry name" value="DEAD/DEAH_box_helicase_dom"/>
</dbReference>
<dbReference type="GO" id="GO:0005737">
    <property type="term" value="C:cytoplasm"/>
    <property type="evidence" value="ECO:0007669"/>
    <property type="project" value="UniProtKB-SubCell"/>
</dbReference>
<accession>A6DFV9</accession>
<dbReference type="SUPFAM" id="SSF52540">
    <property type="entry name" value="P-loop containing nucleoside triphosphate hydrolases"/>
    <property type="match status" value="3"/>
</dbReference>
<dbReference type="SUPFAM" id="SSF143517">
    <property type="entry name" value="TRCF domain-like"/>
    <property type="match status" value="1"/>
</dbReference>
<comment type="similarity">
    <text evidence="11 13">In the C-terminal section; belongs to the helicase family. RecG subfamily.</text>
</comment>
<evidence type="ECO:0000259" key="15">
    <source>
        <dbReference type="PROSITE" id="PS51194"/>
    </source>
</evidence>
<dbReference type="SMART" id="SM00982">
    <property type="entry name" value="TRCF"/>
    <property type="match status" value="1"/>
</dbReference>
<dbReference type="SMART" id="SM00487">
    <property type="entry name" value="DEXDc"/>
    <property type="match status" value="1"/>
</dbReference>
<dbReference type="NCBIfam" id="TIGR00580">
    <property type="entry name" value="mfd"/>
    <property type="match status" value="1"/>
</dbReference>
<dbReference type="HAMAP" id="MF_00969">
    <property type="entry name" value="TRCF"/>
    <property type="match status" value="1"/>
</dbReference>
<dbReference type="InterPro" id="IPR041471">
    <property type="entry name" value="UvrB_inter"/>
</dbReference>
<dbReference type="PROSITE" id="PS51194">
    <property type="entry name" value="HELICASE_CTER"/>
    <property type="match status" value="1"/>
</dbReference>
<keyword evidence="6 16" id="KW-0347">Helicase</keyword>
<dbReference type="OrthoDB" id="9804325at2"/>
<dbReference type="STRING" id="313628.LNTAR_18103"/>
<dbReference type="InterPro" id="IPR003711">
    <property type="entry name" value="CarD-like/TRCF_RID"/>
</dbReference>
<dbReference type="Pfam" id="PF00271">
    <property type="entry name" value="Helicase_C"/>
    <property type="match status" value="1"/>
</dbReference>
<dbReference type="AlphaFoldDB" id="A6DFV9"/>
<dbReference type="Proteomes" id="UP000004947">
    <property type="component" value="Unassembled WGS sequence"/>
</dbReference>
<keyword evidence="4 13" id="KW-0227">DNA damage</keyword>
<evidence type="ECO:0000313" key="16">
    <source>
        <dbReference type="EMBL" id="EDM29689.1"/>
    </source>
</evidence>
<keyword evidence="3 13" id="KW-0547">Nucleotide-binding</keyword>
<dbReference type="InterPro" id="IPR037235">
    <property type="entry name" value="TRCF-like_C_D7"/>
</dbReference>
<dbReference type="Gene3D" id="3.40.50.11180">
    <property type="match status" value="1"/>
</dbReference>
<dbReference type="RefSeq" id="WP_007276808.1">
    <property type="nucleotide sequence ID" value="NZ_ABCK01000001.1"/>
</dbReference>
<dbReference type="GO" id="GO:0003684">
    <property type="term" value="F:damaged DNA binding"/>
    <property type="evidence" value="ECO:0007669"/>
    <property type="project" value="InterPro"/>
</dbReference>
<dbReference type="SMART" id="SM00490">
    <property type="entry name" value="HELICc"/>
    <property type="match status" value="1"/>
</dbReference>
<dbReference type="Pfam" id="PF00270">
    <property type="entry name" value="DEAD"/>
    <property type="match status" value="1"/>
</dbReference>
<protein>
    <recommendedName>
        <fullName evidence="12 13">Transcription-repair-coupling factor</fullName>
        <shortName evidence="13">TRCF</shortName>
        <ecNumber evidence="13">3.6.4.-</ecNumber>
    </recommendedName>
</protein>
<evidence type="ECO:0000256" key="8">
    <source>
        <dbReference type="ARBA" id="ARBA00023125"/>
    </source>
</evidence>
<organism evidence="16 17">
    <name type="scientific">Lentisphaera araneosa HTCC2155</name>
    <dbReference type="NCBI Taxonomy" id="313628"/>
    <lineage>
        <taxon>Bacteria</taxon>
        <taxon>Pseudomonadati</taxon>
        <taxon>Lentisphaerota</taxon>
        <taxon>Lentisphaeria</taxon>
        <taxon>Lentisphaerales</taxon>
        <taxon>Lentisphaeraceae</taxon>
        <taxon>Lentisphaera</taxon>
    </lineage>
</organism>
<evidence type="ECO:0000256" key="9">
    <source>
        <dbReference type="ARBA" id="ARBA00023204"/>
    </source>
</evidence>
<keyword evidence="9 13" id="KW-0234">DNA repair</keyword>
<feature type="domain" description="Helicase ATP-binding" evidence="14">
    <location>
        <begin position="541"/>
        <end position="702"/>
    </location>
</feature>
<evidence type="ECO:0000313" key="17">
    <source>
        <dbReference type="Proteomes" id="UP000004947"/>
    </source>
</evidence>
<evidence type="ECO:0000256" key="3">
    <source>
        <dbReference type="ARBA" id="ARBA00022741"/>
    </source>
</evidence>
<dbReference type="GO" id="GO:0006355">
    <property type="term" value="P:regulation of DNA-templated transcription"/>
    <property type="evidence" value="ECO:0007669"/>
    <property type="project" value="UniProtKB-UniRule"/>
</dbReference>
<dbReference type="Pfam" id="PF17757">
    <property type="entry name" value="UvrB_inter"/>
    <property type="match status" value="1"/>
</dbReference>
<name>A6DFV9_9BACT</name>
<dbReference type="InterPro" id="IPR047112">
    <property type="entry name" value="RecG/Mfd"/>
</dbReference>
<dbReference type="CDD" id="cd17991">
    <property type="entry name" value="DEXHc_TRCF"/>
    <property type="match status" value="1"/>
</dbReference>
<dbReference type="eggNOG" id="COG1197">
    <property type="taxonomic scope" value="Bacteria"/>
</dbReference>
<evidence type="ECO:0000256" key="1">
    <source>
        <dbReference type="ARBA" id="ARBA00004496"/>
    </source>
</evidence>
<dbReference type="Gene3D" id="3.40.50.300">
    <property type="entry name" value="P-loop containing nucleotide triphosphate hydrolases"/>
    <property type="match status" value="2"/>
</dbReference>
<keyword evidence="8 13" id="KW-0238">DNA-binding</keyword>
<evidence type="ECO:0000256" key="2">
    <source>
        <dbReference type="ARBA" id="ARBA00022490"/>
    </source>
</evidence>
<evidence type="ECO:0000256" key="4">
    <source>
        <dbReference type="ARBA" id="ARBA00022763"/>
    </source>
</evidence>
<evidence type="ECO:0000256" key="5">
    <source>
        <dbReference type="ARBA" id="ARBA00022801"/>
    </source>
</evidence>
<dbReference type="EMBL" id="ABCK01000001">
    <property type="protein sequence ID" value="EDM29689.1"/>
    <property type="molecule type" value="Genomic_DNA"/>
</dbReference>
<dbReference type="PROSITE" id="PS51192">
    <property type="entry name" value="HELICASE_ATP_BIND_1"/>
    <property type="match status" value="1"/>
</dbReference>
<comment type="similarity">
    <text evidence="10 13">In the N-terminal section; belongs to the UvrB family.</text>
</comment>